<feature type="compositionally biased region" description="Polar residues" evidence="3">
    <location>
        <begin position="316"/>
        <end position="351"/>
    </location>
</feature>
<dbReference type="OrthoDB" id="10065185at2759"/>
<protein>
    <recommendedName>
        <fullName evidence="4">RRM domain-containing protein</fullName>
    </recommendedName>
</protein>
<dbReference type="SMART" id="SM00360">
    <property type="entry name" value="RRM"/>
    <property type="match status" value="1"/>
</dbReference>
<dbReference type="GeneID" id="17086263"/>
<dbReference type="Gene3D" id="3.30.70.330">
    <property type="match status" value="1"/>
</dbReference>
<feature type="region of interest" description="Disordered" evidence="3">
    <location>
        <begin position="262"/>
        <end position="281"/>
    </location>
</feature>
<feature type="compositionally biased region" description="Polar residues" evidence="3">
    <location>
        <begin position="272"/>
        <end position="281"/>
    </location>
</feature>
<feature type="region of interest" description="Disordered" evidence="3">
    <location>
        <begin position="152"/>
        <end position="182"/>
    </location>
</feature>
<evidence type="ECO:0000313" key="5">
    <source>
        <dbReference type="EMBL" id="EME27346.1"/>
    </source>
</evidence>
<gene>
    <name evidence="5" type="ORF">Gasu_50770</name>
</gene>
<feature type="compositionally biased region" description="Low complexity" evidence="3">
    <location>
        <begin position="262"/>
        <end position="271"/>
    </location>
</feature>
<feature type="compositionally biased region" description="Basic residues" evidence="3">
    <location>
        <begin position="413"/>
        <end position="427"/>
    </location>
</feature>
<feature type="compositionally biased region" description="Basic and acidic residues" evidence="3">
    <location>
        <begin position="352"/>
        <end position="365"/>
    </location>
</feature>
<accession>M2VVV7</accession>
<evidence type="ECO:0000259" key="4">
    <source>
        <dbReference type="PROSITE" id="PS50102"/>
    </source>
</evidence>
<dbReference type="InterPro" id="IPR000504">
    <property type="entry name" value="RRM_dom"/>
</dbReference>
<sequence>MEDASAKEQEEDKLDFYDDLFRDAPEIGNNGVEADFTRAAQGLESEQLESVAETQPTDPLKTAVSVSGLGWWFTDEELEQLACDSNKGVVPRKALKEIKFCYDIINGKSIGDAYLIFENSKMAQEAERNLQSHDFGRKVKVELTTEEVAQQETEWASKRPQWKHAHTRYQSQGRRNPSQKGAFEQSYYRGQGANGPFPGNAAHFTQKLPPSQAATMSAPPAFPFFTPFGFPAFPGMPGNMAGRGNQLGSNIMAANTAFGANNATNSNNSNNLPTARANQPDSSFFPPGFPPIPPHLFGYPPFSGMPSGSGFPGSYTSASATTGPFGNTPLNEPDSSAIQSNMPVSSASSRFTGDKDIEAKEEQSEHPSVVYSKNRETRTKQDHSQRRSSRDSSKSEPSSSSRKSGDSRSRSERHSKRHSHHEKKRNRHDSDSEDDSLRHNRSSRRKYRGDDHSRDRYEKYSRRSSHEERRGR</sequence>
<dbReference type="GO" id="GO:0006397">
    <property type="term" value="P:mRNA processing"/>
    <property type="evidence" value="ECO:0007669"/>
    <property type="project" value="UniProtKB-KW"/>
</dbReference>
<dbReference type="InterPro" id="IPR034772">
    <property type="entry name" value="CPSF6/7"/>
</dbReference>
<dbReference type="GO" id="GO:0003723">
    <property type="term" value="F:RNA binding"/>
    <property type="evidence" value="ECO:0007669"/>
    <property type="project" value="UniProtKB-UniRule"/>
</dbReference>
<proteinExistence type="inferred from homology"/>
<comment type="similarity">
    <text evidence="1">Belongs to the RRM CPSF6/7 family.</text>
</comment>
<feature type="domain" description="RRM" evidence="4">
    <location>
        <begin position="62"/>
        <end position="146"/>
    </location>
</feature>
<reference evidence="6" key="1">
    <citation type="journal article" date="2013" name="Science">
        <title>Gene transfer from bacteria and archaea facilitated evolution of an extremophilic eukaryote.</title>
        <authorList>
            <person name="Schonknecht G."/>
            <person name="Chen W.H."/>
            <person name="Ternes C.M."/>
            <person name="Barbier G.G."/>
            <person name="Shrestha R.P."/>
            <person name="Stanke M."/>
            <person name="Brautigam A."/>
            <person name="Baker B.J."/>
            <person name="Banfield J.F."/>
            <person name="Garavito R.M."/>
            <person name="Carr K."/>
            <person name="Wilkerson C."/>
            <person name="Rensing S.A."/>
            <person name="Gagneul D."/>
            <person name="Dickenson N.E."/>
            <person name="Oesterhelt C."/>
            <person name="Lercher M.J."/>
            <person name="Weber A.P."/>
        </authorList>
    </citation>
    <scope>NUCLEOTIDE SEQUENCE [LARGE SCALE GENOMIC DNA]</scope>
    <source>
        <strain evidence="6">074W</strain>
    </source>
</reference>
<feature type="compositionally biased region" description="Basic and acidic residues" evidence="3">
    <location>
        <begin position="403"/>
        <end position="412"/>
    </location>
</feature>
<keyword evidence="6" id="KW-1185">Reference proteome</keyword>
<dbReference type="Gramene" id="EME27346">
    <property type="protein sequence ID" value="EME27346"/>
    <property type="gene ID" value="Gasu_50770"/>
</dbReference>
<organism evidence="5 6">
    <name type="scientific">Galdieria sulphuraria</name>
    <name type="common">Red alga</name>
    <dbReference type="NCBI Taxonomy" id="130081"/>
    <lineage>
        <taxon>Eukaryota</taxon>
        <taxon>Rhodophyta</taxon>
        <taxon>Bangiophyceae</taxon>
        <taxon>Galdieriales</taxon>
        <taxon>Galdieriaceae</taxon>
        <taxon>Galdieria</taxon>
    </lineage>
</organism>
<feature type="compositionally biased region" description="Polar residues" evidence="3">
    <location>
        <begin position="168"/>
        <end position="179"/>
    </location>
</feature>
<name>M2VVV7_GALSU</name>
<feature type="compositionally biased region" description="Basic and acidic residues" evidence="3">
    <location>
        <begin position="448"/>
        <end position="472"/>
    </location>
</feature>
<dbReference type="InterPro" id="IPR012677">
    <property type="entry name" value="Nucleotide-bd_a/b_plait_sf"/>
</dbReference>
<dbReference type="SUPFAM" id="SSF54928">
    <property type="entry name" value="RNA-binding domain, RBD"/>
    <property type="match status" value="1"/>
</dbReference>
<dbReference type="PANTHER" id="PTHR23204">
    <property type="entry name" value="CLEAVAGE AND POLYADENYLATION SPECIFIC FACTOR"/>
    <property type="match status" value="1"/>
</dbReference>
<dbReference type="OMA" id="YGDERCQ"/>
<dbReference type="PROSITE" id="PS50102">
    <property type="entry name" value="RRM"/>
    <property type="match status" value="1"/>
</dbReference>
<evidence type="ECO:0000313" key="6">
    <source>
        <dbReference type="Proteomes" id="UP000030680"/>
    </source>
</evidence>
<evidence type="ECO:0000256" key="2">
    <source>
        <dbReference type="PROSITE-ProRule" id="PRU00176"/>
    </source>
</evidence>
<dbReference type="EMBL" id="KB454533">
    <property type="protein sequence ID" value="EME27346.1"/>
    <property type="molecule type" value="Genomic_DNA"/>
</dbReference>
<dbReference type="Proteomes" id="UP000030680">
    <property type="component" value="Unassembled WGS sequence"/>
</dbReference>
<evidence type="ECO:0000256" key="1">
    <source>
        <dbReference type="ARBA" id="ARBA00006265"/>
    </source>
</evidence>
<evidence type="ECO:0000256" key="3">
    <source>
        <dbReference type="SAM" id="MobiDB-lite"/>
    </source>
</evidence>
<dbReference type="InterPro" id="IPR035979">
    <property type="entry name" value="RBD_domain_sf"/>
</dbReference>
<feature type="region of interest" description="Disordered" evidence="3">
    <location>
        <begin position="314"/>
        <end position="472"/>
    </location>
</feature>
<keyword evidence="2" id="KW-0694">RNA-binding</keyword>
<dbReference type="AlphaFoldDB" id="M2VVV7"/>
<dbReference type="RefSeq" id="XP_005703866.1">
    <property type="nucleotide sequence ID" value="XM_005703809.1"/>
</dbReference>
<dbReference type="KEGG" id="gsl:Gasu_50770"/>
<dbReference type="GO" id="GO:0005634">
    <property type="term" value="C:nucleus"/>
    <property type="evidence" value="ECO:0007669"/>
    <property type="project" value="UniProtKB-SubCell"/>
</dbReference>
<feature type="compositionally biased region" description="Basic and acidic residues" evidence="3">
    <location>
        <begin position="373"/>
        <end position="394"/>
    </location>
</feature>